<dbReference type="KEGG" id="apel:CA267_007380"/>
<evidence type="ECO:0000313" key="3">
    <source>
        <dbReference type="Proteomes" id="UP000219285"/>
    </source>
</evidence>
<dbReference type="AlphaFoldDB" id="A0A6M4MBP4"/>
<accession>A0A6M4MBP4</accession>
<gene>
    <name evidence="2" type="ORF">CA267_007380</name>
</gene>
<keyword evidence="1" id="KW-1133">Transmembrane helix</keyword>
<keyword evidence="3" id="KW-1185">Reference proteome</keyword>
<feature type="transmembrane region" description="Helical" evidence="1">
    <location>
        <begin position="120"/>
        <end position="139"/>
    </location>
</feature>
<dbReference type="InterPro" id="IPR019629">
    <property type="entry name" value="Uncharacterised_HI1736/YgjV"/>
</dbReference>
<feature type="transmembrane region" description="Helical" evidence="1">
    <location>
        <begin position="145"/>
        <end position="161"/>
    </location>
</feature>
<organism evidence="2 3">
    <name type="scientific">Alteromonas pelagimontana</name>
    <dbReference type="NCBI Taxonomy" id="1858656"/>
    <lineage>
        <taxon>Bacteria</taxon>
        <taxon>Pseudomonadati</taxon>
        <taxon>Pseudomonadota</taxon>
        <taxon>Gammaproteobacteria</taxon>
        <taxon>Alteromonadales</taxon>
        <taxon>Alteromonadaceae</taxon>
        <taxon>Alteromonas/Salinimonas group</taxon>
        <taxon>Alteromonas</taxon>
    </lineage>
</organism>
<keyword evidence="1" id="KW-0472">Membrane</keyword>
<feature type="transmembrane region" description="Helical" evidence="1">
    <location>
        <begin position="30"/>
        <end position="53"/>
    </location>
</feature>
<dbReference type="Pfam" id="PF10688">
    <property type="entry name" value="Imp-YgjV"/>
    <property type="match status" value="1"/>
</dbReference>
<reference evidence="2 3" key="2">
    <citation type="submission" date="2020-04" db="EMBL/GenBank/DDBJ databases">
        <title>Complete genome sequence of Alteromonas pelagimontana 5.12T.</title>
        <authorList>
            <person name="Sinha R.K."/>
            <person name="Krishnan K.P."/>
            <person name="Kurian J.P."/>
        </authorList>
    </citation>
    <scope>NUCLEOTIDE SEQUENCE [LARGE SCALE GENOMIC DNA]</scope>
    <source>
        <strain evidence="2 3">5.12</strain>
    </source>
</reference>
<feature type="transmembrane region" description="Helical" evidence="1">
    <location>
        <begin position="97"/>
        <end position="113"/>
    </location>
</feature>
<dbReference type="RefSeq" id="WP_075608082.1">
    <property type="nucleotide sequence ID" value="NZ_CP052766.1"/>
</dbReference>
<dbReference type="OrthoDB" id="6330473at2"/>
<evidence type="ECO:0000313" key="2">
    <source>
        <dbReference type="EMBL" id="QJR80611.1"/>
    </source>
</evidence>
<protein>
    <submittedName>
        <fullName evidence="2">Formyltetrahydrofolate deformylase</fullName>
    </submittedName>
</protein>
<dbReference type="EMBL" id="CP052766">
    <property type="protein sequence ID" value="QJR80611.1"/>
    <property type="molecule type" value="Genomic_DNA"/>
</dbReference>
<sequence length="172" mass="19223">MLELFLHSAPVLLAIASFWSNTERKLLMLNLGLCITITLLLAFQQAWGGVLVMSVAGASTSYRIISGKLLRQRLTLLLIMLMASMIGIVNSMTGKTGWIEILPLFTFIFYRFGELRCKEAGLRLCMISGSLIFTGYAVITHTWGVAITEMLFALSNGYYFYRIKRRALPAAL</sequence>
<name>A0A6M4MBP4_9ALTE</name>
<evidence type="ECO:0000256" key="1">
    <source>
        <dbReference type="SAM" id="Phobius"/>
    </source>
</evidence>
<keyword evidence="1" id="KW-0812">Transmembrane</keyword>
<reference evidence="3" key="1">
    <citation type="submission" date="2014-12" db="EMBL/GenBank/DDBJ databases">
        <title>Complete genome sequence of a multi-drug resistant Klebsiella pneumoniae.</title>
        <authorList>
            <person name="Hua X."/>
            <person name="Chen Q."/>
            <person name="Li X."/>
            <person name="Feng Y."/>
            <person name="Ruan Z."/>
            <person name="Yu Y."/>
        </authorList>
    </citation>
    <scope>NUCLEOTIDE SEQUENCE [LARGE SCALE GENOMIC DNA]</scope>
    <source>
        <strain evidence="3">5.12</strain>
    </source>
</reference>
<dbReference type="Proteomes" id="UP000219285">
    <property type="component" value="Chromosome"/>
</dbReference>
<proteinExistence type="predicted"/>
<feature type="transmembrane region" description="Helical" evidence="1">
    <location>
        <begin position="74"/>
        <end position="91"/>
    </location>
</feature>